<protein>
    <recommendedName>
        <fullName evidence="4">Chromosome partition protein Smc</fullName>
    </recommendedName>
</protein>
<sequence length="273" mass="30267">MTLLGKVFTAIIAVLSVIFFALAVAVNASHLNQKEIADAANKRATTAQNKNTQLAALLDETKSLLAIEQMARRSALAALQTQLEQAKTELEMQATSYADLLAAHTELVQTEKTTQLELKSKTDDNELLRKQNVDETQNKNQLFDRLVSTKDQYNRLQGNYETLLARRDQLLNDFTAAKENLDILGIKPDTLLDGPPAVNGQVLAVDTSGMVEVSLGRDDGMREGFTLDVHRGGQYLGKLKVRTVRDNKSVAEILTGYQRGYIREGDRVDSKLY</sequence>
<name>A0A518G236_9BACT</name>
<accession>A0A518G236</accession>
<gene>
    <name evidence="2" type="ORF">Q31a_09590</name>
</gene>
<dbReference type="KEGG" id="ahel:Q31a_09590"/>
<dbReference type="Proteomes" id="UP000318017">
    <property type="component" value="Chromosome"/>
</dbReference>
<dbReference type="AlphaFoldDB" id="A0A518G236"/>
<dbReference type="RefSeq" id="WP_145074554.1">
    <property type="nucleotide sequence ID" value="NZ_CP036298.1"/>
</dbReference>
<evidence type="ECO:0000313" key="3">
    <source>
        <dbReference type="Proteomes" id="UP000318017"/>
    </source>
</evidence>
<proteinExistence type="predicted"/>
<evidence type="ECO:0008006" key="4">
    <source>
        <dbReference type="Google" id="ProtNLM"/>
    </source>
</evidence>
<feature type="coiled-coil region" evidence="1">
    <location>
        <begin position="146"/>
        <end position="180"/>
    </location>
</feature>
<evidence type="ECO:0000256" key="1">
    <source>
        <dbReference type="SAM" id="Coils"/>
    </source>
</evidence>
<organism evidence="2 3">
    <name type="scientific">Aureliella helgolandensis</name>
    <dbReference type="NCBI Taxonomy" id="2527968"/>
    <lineage>
        <taxon>Bacteria</taxon>
        <taxon>Pseudomonadati</taxon>
        <taxon>Planctomycetota</taxon>
        <taxon>Planctomycetia</taxon>
        <taxon>Pirellulales</taxon>
        <taxon>Pirellulaceae</taxon>
        <taxon>Aureliella</taxon>
    </lineage>
</organism>
<reference evidence="2 3" key="1">
    <citation type="submission" date="2019-02" db="EMBL/GenBank/DDBJ databases">
        <title>Deep-cultivation of Planctomycetes and their phenomic and genomic characterization uncovers novel biology.</title>
        <authorList>
            <person name="Wiegand S."/>
            <person name="Jogler M."/>
            <person name="Boedeker C."/>
            <person name="Pinto D."/>
            <person name="Vollmers J."/>
            <person name="Rivas-Marin E."/>
            <person name="Kohn T."/>
            <person name="Peeters S.H."/>
            <person name="Heuer A."/>
            <person name="Rast P."/>
            <person name="Oberbeckmann S."/>
            <person name="Bunk B."/>
            <person name="Jeske O."/>
            <person name="Meyerdierks A."/>
            <person name="Storesund J.E."/>
            <person name="Kallscheuer N."/>
            <person name="Luecker S."/>
            <person name="Lage O.M."/>
            <person name="Pohl T."/>
            <person name="Merkel B.J."/>
            <person name="Hornburger P."/>
            <person name="Mueller R.-W."/>
            <person name="Bruemmer F."/>
            <person name="Labrenz M."/>
            <person name="Spormann A.M."/>
            <person name="Op den Camp H."/>
            <person name="Overmann J."/>
            <person name="Amann R."/>
            <person name="Jetten M.S.M."/>
            <person name="Mascher T."/>
            <person name="Medema M.H."/>
            <person name="Devos D.P."/>
            <person name="Kaster A.-K."/>
            <person name="Ovreas L."/>
            <person name="Rohde M."/>
            <person name="Galperin M.Y."/>
            <person name="Jogler C."/>
        </authorList>
    </citation>
    <scope>NUCLEOTIDE SEQUENCE [LARGE SCALE GENOMIC DNA]</scope>
    <source>
        <strain evidence="2 3">Q31a</strain>
    </source>
</reference>
<keyword evidence="1" id="KW-0175">Coiled coil</keyword>
<keyword evidence="3" id="KW-1185">Reference proteome</keyword>
<dbReference type="EMBL" id="CP036298">
    <property type="protein sequence ID" value="QDV22673.1"/>
    <property type="molecule type" value="Genomic_DNA"/>
</dbReference>
<dbReference type="OrthoDB" id="253764at2"/>
<evidence type="ECO:0000313" key="2">
    <source>
        <dbReference type="EMBL" id="QDV22673.1"/>
    </source>
</evidence>